<keyword evidence="7" id="KW-1185">Reference proteome</keyword>
<dbReference type="SUPFAM" id="SSF46955">
    <property type="entry name" value="Putative DNA-binding domain"/>
    <property type="match status" value="1"/>
</dbReference>
<dbReference type="PROSITE" id="PS00552">
    <property type="entry name" value="HTH_MERR_1"/>
    <property type="match status" value="1"/>
</dbReference>
<dbReference type="SMART" id="SM00422">
    <property type="entry name" value="HTH_MERR"/>
    <property type="match status" value="1"/>
</dbReference>
<evidence type="ECO:0000256" key="2">
    <source>
        <dbReference type="ARBA" id="ARBA00023125"/>
    </source>
</evidence>
<gene>
    <name evidence="6" type="ORF">C6V83_17375</name>
</gene>
<keyword evidence="3" id="KW-0010">Activator</keyword>
<dbReference type="GO" id="GO:0003700">
    <property type="term" value="F:DNA-binding transcription factor activity"/>
    <property type="evidence" value="ECO:0007669"/>
    <property type="project" value="InterPro"/>
</dbReference>
<dbReference type="GO" id="GO:0003677">
    <property type="term" value="F:DNA binding"/>
    <property type="evidence" value="ECO:0007669"/>
    <property type="project" value="UniProtKB-KW"/>
</dbReference>
<evidence type="ECO:0000256" key="3">
    <source>
        <dbReference type="ARBA" id="ARBA00023159"/>
    </source>
</evidence>
<dbReference type="InterPro" id="IPR012925">
    <property type="entry name" value="TipAS_dom"/>
</dbReference>
<reference evidence="6 7" key="1">
    <citation type="submission" date="2018-03" db="EMBL/GenBank/DDBJ databases">
        <title>Characteristics and genome of n-alkane degrading marine bacteria Gordonia iterans isolated from crude oil contaminated in Tae-an, South Korea.</title>
        <authorList>
            <person name="Lee S.-S."/>
            <person name="Kim H."/>
        </authorList>
    </citation>
    <scope>NUCLEOTIDE SEQUENCE [LARGE SCALE GENOMIC DNA]</scope>
    <source>
        <strain evidence="6 7">Co17</strain>
    </source>
</reference>
<accession>A0A2S0KJA1</accession>
<evidence type="ECO:0000256" key="1">
    <source>
        <dbReference type="ARBA" id="ARBA00023015"/>
    </source>
</evidence>
<dbReference type="PANTHER" id="PTHR30204">
    <property type="entry name" value="REDOX-CYCLING DRUG-SENSING TRANSCRIPTIONAL ACTIVATOR SOXR"/>
    <property type="match status" value="1"/>
</dbReference>
<dbReference type="Gene3D" id="1.10.1660.10">
    <property type="match status" value="1"/>
</dbReference>
<dbReference type="Pfam" id="PF07739">
    <property type="entry name" value="TipAS"/>
    <property type="match status" value="1"/>
</dbReference>
<dbReference type="InterPro" id="IPR000551">
    <property type="entry name" value="MerR-type_HTH_dom"/>
</dbReference>
<keyword evidence="1" id="KW-0805">Transcription regulation</keyword>
<dbReference type="SUPFAM" id="SSF89082">
    <property type="entry name" value="Antibiotic binding domain of TipA-like multidrug resistance regulators"/>
    <property type="match status" value="1"/>
</dbReference>
<evidence type="ECO:0000313" key="7">
    <source>
        <dbReference type="Proteomes" id="UP000239814"/>
    </source>
</evidence>
<proteinExistence type="predicted"/>
<sequence>MTATHDPEDRWTVGRLAELTGVTVRTLHHYDAIGLLRPSDRSGVGYRLYGPADLERLQQIVLYRRLELPLEEIAQLLDSGGSPEEHLRRQRDAVIARRDELDELVGAIDRALERTMSQRPATDAEMREIFGDGFSDEYQAEAQQRWGDTDAWKQSARRTASYTKADWAAIKAETDAINDDFVAAKRAGLPADGDVARDVAERARLQIHERFYDCSPEFHRCLGEMYVSDPRFTATYDDLEPGLAQYVRDAIVANTDRASAPGAQIWRESGGGHADHHHRS</sequence>
<dbReference type="Gene3D" id="1.10.490.50">
    <property type="entry name" value="Antibiotic binding domain of TipA-like multidrug resistance regulators"/>
    <property type="match status" value="1"/>
</dbReference>
<dbReference type="PRINTS" id="PR00040">
    <property type="entry name" value="HTHMERR"/>
</dbReference>
<dbReference type="InterPro" id="IPR047057">
    <property type="entry name" value="MerR_fam"/>
</dbReference>
<evidence type="ECO:0000256" key="4">
    <source>
        <dbReference type="ARBA" id="ARBA00023163"/>
    </source>
</evidence>
<dbReference type="Pfam" id="PF13411">
    <property type="entry name" value="MerR_1"/>
    <property type="match status" value="1"/>
</dbReference>
<dbReference type="PROSITE" id="PS50937">
    <property type="entry name" value="HTH_MERR_2"/>
    <property type="match status" value="1"/>
</dbReference>
<dbReference type="InterPro" id="IPR036244">
    <property type="entry name" value="TipA-like_antibiotic-bd"/>
</dbReference>
<evidence type="ECO:0000259" key="5">
    <source>
        <dbReference type="PROSITE" id="PS50937"/>
    </source>
</evidence>
<name>A0A2S0KJA1_9ACTN</name>
<dbReference type="PANTHER" id="PTHR30204:SF90">
    <property type="entry name" value="HTH-TYPE TRANSCRIPTIONAL ACTIVATOR MTA"/>
    <property type="match status" value="1"/>
</dbReference>
<dbReference type="Proteomes" id="UP000239814">
    <property type="component" value="Chromosome"/>
</dbReference>
<keyword evidence="2" id="KW-0238">DNA-binding</keyword>
<dbReference type="KEGG" id="git:C6V83_17375"/>
<evidence type="ECO:0000313" key="6">
    <source>
        <dbReference type="EMBL" id="AVM01765.1"/>
    </source>
</evidence>
<dbReference type="RefSeq" id="WP_105943468.1">
    <property type="nucleotide sequence ID" value="NZ_CP027433.1"/>
</dbReference>
<keyword evidence="4" id="KW-0804">Transcription</keyword>
<dbReference type="InterPro" id="IPR009061">
    <property type="entry name" value="DNA-bd_dom_put_sf"/>
</dbReference>
<dbReference type="EMBL" id="CP027433">
    <property type="protein sequence ID" value="AVM01765.1"/>
    <property type="molecule type" value="Genomic_DNA"/>
</dbReference>
<feature type="domain" description="HTH merR-type" evidence="5">
    <location>
        <begin position="10"/>
        <end position="79"/>
    </location>
</feature>
<protein>
    <submittedName>
        <fullName evidence="6">MerR family transcriptional regulator</fullName>
    </submittedName>
</protein>
<organism evidence="6 7">
    <name type="scientific">Gordonia iterans</name>
    <dbReference type="NCBI Taxonomy" id="1004901"/>
    <lineage>
        <taxon>Bacteria</taxon>
        <taxon>Bacillati</taxon>
        <taxon>Actinomycetota</taxon>
        <taxon>Actinomycetes</taxon>
        <taxon>Mycobacteriales</taxon>
        <taxon>Gordoniaceae</taxon>
        <taxon>Gordonia</taxon>
    </lineage>
</organism>
<dbReference type="CDD" id="cd01106">
    <property type="entry name" value="HTH_TipAL-Mta"/>
    <property type="match status" value="1"/>
</dbReference>
<dbReference type="OrthoDB" id="9809391at2"/>
<dbReference type="AlphaFoldDB" id="A0A2S0KJA1"/>